<comment type="similarity">
    <text evidence="2">Belongs to the purine-cytosine permease (2.A.39) family.</text>
</comment>
<feature type="transmembrane region" description="Helical" evidence="6">
    <location>
        <begin position="203"/>
        <end position="224"/>
    </location>
</feature>
<feature type="transmembrane region" description="Helical" evidence="6">
    <location>
        <begin position="136"/>
        <end position="155"/>
    </location>
</feature>
<feature type="transmembrane region" description="Helical" evidence="6">
    <location>
        <begin position="38"/>
        <end position="60"/>
    </location>
</feature>
<accession>A0A3B0C5K0</accession>
<dbReference type="GO" id="GO:0015209">
    <property type="term" value="F:cytosine transmembrane transporter activity"/>
    <property type="evidence" value="ECO:0007669"/>
    <property type="project" value="InterPro"/>
</dbReference>
<keyword evidence="3 6" id="KW-0812">Transmembrane</keyword>
<protein>
    <submittedName>
        <fullName evidence="7">Cytosine permease</fullName>
    </submittedName>
</protein>
<feature type="transmembrane region" description="Helical" evidence="6">
    <location>
        <begin position="316"/>
        <end position="334"/>
    </location>
</feature>
<dbReference type="Proteomes" id="UP000282311">
    <property type="component" value="Unassembled WGS sequence"/>
</dbReference>
<organism evidence="7 8">
    <name type="scientific">Paenibacillus ginsengarvi</name>
    <dbReference type="NCBI Taxonomy" id="400777"/>
    <lineage>
        <taxon>Bacteria</taxon>
        <taxon>Bacillati</taxon>
        <taxon>Bacillota</taxon>
        <taxon>Bacilli</taxon>
        <taxon>Bacillales</taxon>
        <taxon>Paenibacillaceae</taxon>
        <taxon>Paenibacillus</taxon>
    </lineage>
</organism>
<feature type="transmembrane region" description="Helical" evidence="6">
    <location>
        <begin position="278"/>
        <end position="304"/>
    </location>
</feature>
<dbReference type="Pfam" id="PF02133">
    <property type="entry name" value="Transp_cyt_pur"/>
    <property type="match status" value="1"/>
</dbReference>
<evidence type="ECO:0000256" key="1">
    <source>
        <dbReference type="ARBA" id="ARBA00004141"/>
    </source>
</evidence>
<feature type="transmembrane region" description="Helical" evidence="6">
    <location>
        <begin position="378"/>
        <end position="395"/>
    </location>
</feature>
<comment type="caution">
    <text evidence="7">The sequence shown here is derived from an EMBL/GenBank/DDBJ whole genome shotgun (WGS) entry which is preliminary data.</text>
</comment>
<evidence type="ECO:0000313" key="7">
    <source>
        <dbReference type="EMBL" id="RKN79239.1"/>
    </source>
</evidence>
<name>A0A3B0C5K0_9BACL</name>
<evidence type="ECO:0000256" key="2">
    <source>
        <dbReference type="ARBA" id="ARBA00008974"/>
    </source>
</evidence>
<dbReference type="Gene3D" id="1.10.4160.10">
    <property type="entry name" value="Hydantoin permease"/>
    <property type="match status" value="1"/>
</dbReference>
<dbReference type="OrthoDB" id="9787279at2"/>
<feature type="transmembrane region" description="Helical" evidence="6">
    <location>
        <begin position="66"/>
        <end position="86"/>
    </location>
</feature>
<sequence>MGGVCVEQAAKRNDLIEEEFENSPVPPQNRKSLFSVTMVWVGFPMIITSAVTGATLVQGLGFGRGLAAMILGNLLLFAYVGLLSALGAKNGLNFAMLASRTFGKRGYMFPSGLLSTLVIGWFAVQTGLTGTTLAGTFPVNPTVIAIVAGVLYLLLTLIGIRALSFIGILSAPLFVILGLYVAIEAVGSGQAIWSYQGNPEIALSFGVAVTLVFALFVDSGTLTADFTRWAKNRGHATFATFSAFPVANLVAMLIGGIIAASSSGTGDLFGAIAAKGGWLSAVAILFLFVNLGSVCSHCLYNAAVGWSSIVKGNMRVLAVILGIVGIVLAALGVWNYFIDWLNLLGVIVPPIGTIMIVDHYVTRRNDATADDQMRAKPFIAWLLGSTAALIANSYFPDVSTAVIGIVVSAFAYWLISLNESTVTTADLTAKSDV</sequence>
<dbReference type="InterPro" id="IPR001248">
    <property type="entry name" value="Pur-cyt_permease"/>
</dbReference>
<evidence type="ECO:0000313" key="8">
    <source>
        <dbReference type="Proteomes" id="UP000282311"/>
    </source>
</evidence>
<evidence type="ECO:0000256" key="4">
    <source>
        <dbReference type="ARBA" id="ARBA00022989"/>
    </source>
</evidence>
<dbReference type="GO" id="GO:0005886">
    <property type="term" value="C:plasma membrane"/>
    <property type="evidence" value="ECO:0007669"/>
    <property type="project" value="TreeGrafter"/>
</dbReference>
<dbReference type="InterPro" id="IPR030191">
    <property type="entry name" value="CodB"/>
</dbReference>
<evidence type="ECO:0000256" key="3">
    <source>
        <dbReference type="ARBA" id="ARBA00022692"/>
    </source>
</evidence>
<dbReference type="CDD" id="cd11484">
    <property type="entry name" value="SLC-NCS1sbd_CobB-like"/>
    <property type="match status" value="1"/>
</dbReference>
<proteinExistence type="inferred from homology"/>
<keyword evidence="8" id="KW-1185">Reference proteome</keyword>
<dbReference type="EMBL" id="RBAH01000016">
    <property type="protein sequence ID" value="RKN79239.1"/>
    <property type="molecule type" value="Genomic_DNA"/>
</dbReference>
<dbReference type="PANTHER" id="PTHR30569">
    <property type="entry name" value="CYTOSINE TRANSPORTER CODB"/>
    <property type="match status" value="1"/>
</dbReference>
<gene>
    <name evidence="7" type="ORF">D7M11_21410</name>
</gene>
<dbReference type="PANTHER" id="PTHR30569:SF0">
    <property type="entry name" value="CYTOSINE PERMEASE"/>
    <property type="match status" value="1"/>
</dbReference>
<evidence type="ECO:0000256" key="6">
    <source>
        <dbReference type="SAM" id="Phobius"/>
    </source>
</evidence>
<keyword evidence="5 6" id="KW-0472">Membrane</keyword>
<feature type="transmembrane region" description="Helical" evidence="6">
    <location>
        <begin position="340"/>
        <end position="357"/>
    </location>
</feature>
<reference evidence="7 8" key="1">
    <citation type="journal article" date="2007" name="Int. J. Syst. Evol. Microbiol.">
        <title>Paenibacillus ginsengarvi sp. nov., isolated from soil from ginseng cultivation.</title>
        <authorList>
            <person name="Yoon M.H."/>
            <person name="Ten L.N."/>
            <person name="Im W.T."/>
        </authorList>
    </citation>
    <scope>NUCLEOTIDE SEQUENCE [LARGE SCALE GENOMIC DNA]</scope>
    <source>
        <strain evidence="7 8">KCTC 13059</strain>
    </source>
</reference>
<evidence type="ECO:0000256" key="5">
    <source>
        <dbReference type="ARBA" id="ARBA00023136"/>
    </source>
</evidence>
<feature type="transmembrane region" description="Helical" evidence="6">
    <location>
        <begin position="162"/>
        <end position="183"/>
    </location>
</feature>
<feature type="transmembrane region" description="Helical" evidence="6">
    <location>
        <begin position="401"/>
        <end position="417"/>
    </location>
</feature>
<feature type="transmembrane region" description="Helical" evidence="6">
    <location>
        <begin position="107"/>
        <end position="124"/>
    </location>
</feature>
<feature type="transmembrane region" description="Helical" evidence="6">
    <location>
        <begin position="236"/>
        <end position="258"/>
    </location>
</feature>
<dbReference type="AlphaFoldDB" id="A0A3B0C5K0"/>
<comment type="subcellular location">
    <subcellularLocation>
        <location evidence="1">Membrane</location>
        <topology evidence="1">Multi-pass membrane protein</topology>
    </subcellularLocation>
</comment>
<keyword evidence="4 6" id="KW-1133">Transmembrane helix</keyword>